<dbReference type="GO" id="GO:0004553">
    <property type="term" value="F:hydrolase activity, hydrolyzing O-glycosyl compounds"/>
    <property type="evidence" value="ECO:0007669"/>
    <property type="project" value="InterPro"/>
</dbReference>
<accession>A0A2N5NRZ7</accession>
<dbReference type="InterPro" id="IPR026891">
    <property type="entry name" value="Fn3-like"/>
</dbReference>
<dbReference type="Gene3D" id="3.40.50.1700">
    <property type="entry name" value="Glycoside hydrolase family 3 C-terminal domain"/>
    <property type="match status" value="1"/>
</dbReference>
<dbReference type="Proteomes" id="UP001296580">
    <property type="component" value="Unassembled WGS sequence"/>
</dbReference>
<evidence type="ECO:0000256" key="1">
    <source>
        <dbReference type="ARBA" id="ARBA00005336"/>
    </source>
</evidence>
<proteinExistence type="inferred from homology"/>
<dbReference type="EMBL" id="JAAIRV010000048">
    <property type="protein sequence ID" value="NSI59866.1"/>
    <property type="molecule type" value="Genomic_DNA"/>
</dbReference>
<dbReference type="InterPro" id="IPR017853">
    <property type="entry name" value="GH"/>
</dbReference>
<keyword evidence="3" id="KW-0472">Membrane</keyword>
<dbReference type="InterPro" id="IPR002772">
    <property type="entry name" value="Glyco_hydro_3_C"/>
</dbReference>
<dbReference type="Pfam" id="PF14310">
    <property type="entry name" value="Fn3-like"/>
    <property type="match status" value="1"/>
</dbReference>
<evidence type="ECO:0000313" key="6">
    <source>
        <dbReference type="Proteomes" id="UP001296580"/>
    </source>
</evidence>
<reference evidence="5" key="1">
    <citation type="journal article" date="2020" name="Cell Host Microbe">
        <title>Functional and Genomic Variation between Human-Derived Isolates of Lachnospiraceae Reveals Inter- and Intra-Species Diversity.</title>
        <authorList>
            <person name="Sorbara M.T."/>
            <person name="Littmann E.R."/>
            <person name="Fontana E."/>
            <person name="Moody T.U."/>
            <person name="Kohout C.E."/>
            <person name="Gjonbalaj M."/>
            <person name="Eaton V."/>
            <person name="Seok R."/>
            <person name="Leiner I.M."/>
            <person name="Pamer E.G."/>
        </authorList>
    </citation>
    <scope>NUCLEOTIDE SEQUENCE</scope>
    <source>
        <strain evidence="5">MSK.15.32</strain>
    </source>
</reference>
<dbReference type="PANTHER" id="PTHR42715">
    <property type="entry name" value="BETA-GLUCOSIDASE"/>
    <property type="match status" value="1"/>
</dbReference>
<feature type="transmembrane region" description="Helical" evidence="3">
    <location>
        <begin position="951"/>
        <end position="971"/>
    </location>
</feature>
<evidence type="ECO:0000313" key="5">
    <source>
        <dbReference type="EMBL" id="NSI59866.1"/>
    </source>
</evidence>
<dbReference type="InterPro" id="IPR001764">
    <property type="entry name" value="Glyco_hydro_3_N"/>
</dbReference>
<protein>
    <recommendedName>
        <fullName evidence="4">Fibronectin type III-like domain-containing protein</fullName>
    </recommendedName>
</protein>
<feature type="domain" description="Fibronectin type III-like" evidence="4">
    <location>
        <begin position="432"/>
        <end position="510"/>
    </location>
</feature>
<dbReference type="PANTHER" id="PTHR42715:SF10">
    <property type="entry name" value="BETA-GLUCOSIDASE"/>
    <property type="match status" value="1"/>
</dbReference>
<comment type="caution">
    <text evidence="5">The sequence shown here is derived from an EMBL/GenBank/DDBJ whole genome shotgun (WGS) entry which is preliminary data.</text>
</comment>
<dbReference type="GO" id="GO:0005975">
    <property type="term" value="P:carbohydrate metabolic process"/>
    <property type="evidence" value="ECO:0007669"/>
    <property type="project" value="InterPro"/>
</dbReference>
<dbReference type="InterPro" id="IPR050288">
    <property type="entry name" value="Cellulose_deg_GH3"/>
</dbReference>
<dbReference type="PRINTS" id="PR00133">
    <property type="entry name" value="GLHYDRLASE3"/>
</dbReference>
<gene>
    <name evidence="5" type="ORF">G4993_15940</name>
</gene>
<keyword evidence="3" id="KW-1133">Transmembrane helix</keyword>
<dbReference type="Pfam" id="PF01915">
    <property type="entry name" value="Glyco_hydro_3_C"/>
    <property type="match status" value="1"/>
</dbReference>
<dbReference type="SUPFAM" id="SSF51445">
    <property type="entry name" value="(Trans)glycosidases"/>
    <property type="match status" value="1"/>
</dbReference>
<dbReference type="SUPFAM" id="SSF52279">
    <property type="entry name" value="Beta-D-glucan exohydrolase, C-terminal domain"/>
    <property type="match status" value="1"/>
</dbReference>
<evidence type="ECO:0000256" key="2">
    <source>
        <dbReference type="ARBA" id="ARBA00022801"/>
    </source>
</evidence>
<dbReference type="RefSeq" id="WP_009244810.1">
    <property type="nucleotide sequence ID" value="NZ_CABKQB010000005.1"/>
</dbReference>
<dbReference type="Pfam" id="PF00933">
    <property type="entry name" value="Glyco_hydro_3"/>
    <property type="match status" value="1"/>
</dbReference>
<dbReference type="AlphaFoldDB" id="A0A2N5NRZ7"/>
<comment type="similarity">
    <text evidence="1">Belongs to the glycosyl hydrolase 3 family.</text>
</comment>
<dbReference type="Gene3D" id="2.60.40.10">
    <property type="entry name" value="Immunoglobulins"/>
    <property type="match status" value="1"/>
</dbReference>
<keyword evidence="3" id="KW-0812">Transmembrane</keyword>
<sequence length="996" mass="110312">MNETKQEKKVRKKAYRKARRKATRPWKGLTFFSGIISIVLIPILVFLSMFDNTVAAFVGGSFWKLKNEDKNAVYYESDFETTEEMNQYGLELCETVEEEGAALLMNENNALPLEKGAKVSCFSNSSVNLVYGGTGSGNIDASSADTLKTALEKSGFEVNKKLWNFYSKGEGSKYARKTAGMVAEEGEKTTEVPWNVYTDDVKDSVASYGDAAIVVLSRIGGEGADLDFKETNYLALDDNEKEMLQNVAEMKKAGQVKKIVVLINSANTLQVDFLKNNEYDVDACMWIGDVGISGINAVAEILAGNVTPSGSLVDTYLYDNFSAPAMMNFVPTVYEGYEEGIIPEHAKTYMIYQEGIYVGYKYYETRYEDYVMQSGNSGAYEYHDDVAYPFGYGMSYTDFKYSDLKVSYNKEKDVFEVSVKVTNTGKEYSGKETVQVYFQSPYTAYDIENGVEKSSVALCGFGKTEILAPGASETLNMTVDRRELASYDTYGAGTYILDEGDYYLTVATDAHNAVNNILAAKGYTVDNTDGRMDTDGNSSLTYKYNNPKFDSTTYAVSANGTEIKNQLSDADINLYGGTEDEITYVSRNDWEGTLPQSILKMKLTEQMIEDLQDVQYDPDDYEEAKMPTMKAKNGKKLVDMIGLSYDDEAWDELLDQLSFKDMVSLIGDSFHWTMPLESVQAPGTRDENGPQGLTASLIASDKTEMDATAFTSEDVMAATFNRDLMTEIGKVIGNNCLKAGVSILYGPGNNIHRTPYGGRNFEYYSEDGFLSGEMSAYEVAAIEEKGVGVVMKHFALNDSEQDRIGLGVWVNEQAAREIYLKAFQAPVEKGNANGVMIAYTRWGCIWSGGSKPLVTGILREEWGCDGLIITDNVLTTYVNGVDGVLAGVSTFDAMLPYVTKQLPDYKNDAVIVNAMREACHRNLYAIANSSGMNGIGKDTEIKDTGLLVVDVVRTLLIVFGALFVLSLVMWITRKRRFKKNYVYAPVVESAEKKSEA</sequence>
<dbReference type="Gene3D" id="3.20.20.300">
    <property type="entry name" value="Glycoside hydrolase, family 3, N-terminal domain"/>
    <property type="match status" value="1"/>
</dbReference>
<dbReference type="InterPro" id="IPR036962">
    <property type="entry name" value="Glyco_hydro_3_N_sf"/>
</dbReference>
<name>A0A2N5NRZ7_MEDGN</name>
<evidence type="ECO:0000259" key="4">
    <source>
        <dbReference type="SMART" id="SM01217"/>
    </source>
</evidence>
<organism evidence="5 6">
    <name type="scientific">Mediterraneibacter gnavus</name>
    <name type="common">Ruminococcus gnavus</name>
    <dbReference type="NCBI Taxonomy" id="33038"/>
    <lineage>
        <taxon>Bacteria</taxon>
        <taxon>Bacillati</taxon>
        <taxon>Bacillota</taxon>
        <taxon>Clostridia</taxon>
        <taxon>Lachnospirales</taxon>
        <taxon>Lachnospiraceae</taxon>
        <taxon>Mediterraneibacter</taxon>
    </lineage>
</organism>
<evidence type="ECO:0000256" key="3">
    <source>
        <dbReference type="SAM" id="Phobius"/>
    </source>
</evidence>
<reference evidence="5" key="2">
    <citation type="submission" date="2020-02" db="EMBL/GenBank/DDBJ databases">
        <authorList>
            <person name="Littmann E."/>
            <person name="Sorbara M."/>
        </authorList>
    </citation>
    <scope>NUCLEOTIDE SEQUENCE</scope>
    <source>
        <strain evidence="5">MSK.15.32</strain>
    </source>
</reference>
<feature type="transmembrane region" description="Helical" evidence="3">
    <location>
        <begin position="29"/>
        <end position="50"/>
    </location>
</feature>
<dbReference type="InterPro" id="IPR013783">
    <property type="entry name" value="Ig-like_fold"/>
</dbReference>
<dbReference type="InterPro" id="IPR036881">
    <property type="entry name" value="Glyco_hydro_3_C_sf"/>
</dbReference>
<dbReference type="SMART" id="SM01217">
    <property type="entry name" value="Fn3_like"/>
    <property type="match status" value="1"/>
</dbReference>
<keyword evidence="2" id="KW-0378">Hydrolase</keyword>